<feature type="signal peptide" evidence="1">
    <location>
        <begin position="1"/>
        <end position="17"/>
    </location>
</feature>
<dbReference type="EMBL" id="CH940652">
    <property type="protein sequence ID" value="EDW59399.1"/>
    <property type="molecule type" value="Genomic_DNA"/>
</dbReference>
<evidence type="ECO:0008006" key="4">
    <source>
        <dbReference type="Google" id="ProtNLM"/>
    </source>
</evidence>
<dbReference type="KEGG" id="dvi:6633229"/>
<dbReference type="AlphaFoldDB" id="B4M438"/>
<reference evidence="2 3" key="1">
    <citation type="journal article" date="2007" name="Nature">
        <title>Evolution of genes and genomes on the Drosophila phylogeny.</title>
        <authorList>
            <consortium name="Drosophila 12 Genomes Consortium"/>
            <person name="Clark A.G."/>
            <person name="Eisen M.B."/>
            <person name="Smith D.R."/>
            <person name="Bergman C.M."/>
            <person name="Oliver B."/>
            <person name="Markow T.A."/>
            <person name="Kaufman T.C."/>
            <person name="Kellis M."/>
            <person name="Gelbart W."/>
            <person name="Iyer V.N."/>
            <person name="Pollard D.A."/>
            <person name="Sackton T.B."/>
            <person name="Larracuente A.M."/>
            <person name="Singh N.D."/>
            <person name="Abad J.P."/>
            <person name="Abt D.N."/>
            <person name="Adryan B."/>
            <person name="Aguade M."/>
            <person name="Akashi H."/>
            <person name="Anderson W.W."/>
            <person name="Aquadro C.F."/>
            <person name="Ardell D.H."/>
            <person name="Arguello R."/>
            <person name="Artieri C.G."/>
            <person name="Barbash D.A."/>
            <person name="Barker D."/>
            <person name="Barsanti P."/>
            <person name="Batterham P."/>
            <person name="Batzoglou S."/>
            <person name="Begun D."/>
            <person name="Bhutkar A."/>
            <person name="Blanco E."/>
            <person name="Bosak S.A."/>
            <person name="Bradley R.K."/>
            <person name="Brand A.D."/>
            <person name="Brent M.R."/>
            <person name="Brooks A.N."/>
            <person name="Brown R.H."/>
            <person name="Butlin R.K."/>
            <person name="Caggese C."/>
            <person name="Calvi B.R."/>
            <person name="Bernardo de Carvalho A."/>
            <person name="Caspi A."/>
            <person name="Castrezana S."/>
            <person name="Celniker S.E."/>
            <person name="Chang J.L."/>
            <person name="Chapple C."/>
            <person name="Chatterji S."/>
            <person name="Chinwalla A."/>
            <person name="Civetta A."/>
            <person name="Clifton S.W."/>
            <person name="Comeron J.M."/>
            <person name="Costello J.C."/>
            <person name="Coyne J.A."/>
            <person name="Daub J."/>
            <person name="David R.G."/>
            <person name="Delcher A.L."/>
            <person name="Delehaunty K."/>
            <person name="Do C.B."/>
            <person name="Ebling H."/>
            <person name="Edwards K."/>
            <person name="Eickbush T."/>
            <person name="Evans J.D."/>
            <person name="Filipski A."/>
            <person name="Findeiss S."/>
            <person name="Freyhult E."/>
            <person name="Fulton L."/>
            <person name="Fulton R."/>
            <person name="Garcia A.C."/>
            <person name="Gardiner A."/>
            <person name="Garfield D.A."/>
            <person name="Garvin B.E."/>
            <person name="Gibson G."/>
            <person name="Gilbert D."/>
            <person name="Gnerre S."/>
            <person name="Godfrey J."/>
            <person name="Good R."/>
            <person name="Gotea V."/>
            <person name="Gravely B."/>
            <person name="Greenberg A.J."/>
            <person name="Griffiths-Jones S."/>
            <person name="Gross S."/>
            <person name="Guigo R."/>
            <person name="Gustafson E.A."/>
            <person name="Haerty W."/>
            <person name="Hahn M.W."/>
            <person name="Halligan D.L."/>
            <person name="Halpern A.L."/>
            <person name="Halter G.M."/>
            <person name="Han M.V."/>
            <person name="Heger A."/>
            <person name="Hillier L."/>
            <person name="Hinrichs A.S."/>
            <person name="Holmes I."/>
            <person name="Hoskins R.A."/>
            <person name="Hubisz M.J."/>
            <person name="Hultmark D."/>
            <person name="Huntley M.A."/>
            <person name="Jaffe D.B."/>
            <person name="Jagadeeshan S."/>
            <person name="Jeck W.R."/>
            <person name="Johnson J."/>
            <person name="Jones C.D."/>
            <person name="Jordan W.C."/>
            <person name="Karpen G.H."/>
            <person name="Kataoka E."/>
            <person name="Keightley P.D."/>
            <person name="Kheradpour P."/>
            <person name="Kirkness E.F."/>
            <person name="Koerich L.B."/>
            <person name="Kristiansen K."/>
            <person name="Kudrna D."/>
            <person name="Kulathinal R.J."/>
            <person name="Kumar S."/>
            <person name="Kwok R."/>
            <person name="Lander E."/>
            <person name="Langley C.H."/>
            <person name="Lapoint R."/>
            <person name="Lazzaro B.P."/>
            <person name="Lee S.J."/>
            <person name="Levesque L."/>
            <person name="Li R."/>
            <person name="Lin C.F."/>
            <person name="Lin M.F."/>
            <person name="Lindblad-Toh K."/>
            <person name="Llopart A."/>
            <person name="Long M."/>
            <person name="Low L."/>
            <person name="Lozovsky E."/>
            <person name="Lu J."/>
            <person name="Luo M."/>
            <person name="Machado C.A."/>
            <person name="Makalowski W."/>
            <person name="Marzo M."/>
            <person name="Matsuda M."/>
            <person name="Matzkin L."/>
            <person name="McAllister B."/>
            <person name="McBride C.S."/>
            <person name="McKernan B."/>
            <person name="McKernan K."/>
            <person name="Mendez-Lago M."/>
            <person name="Minx P."/>
            <person name="Mollenhauer M.U."/>
            <person name="Montooth K."/>
            <person name="Mount S.M."/>
            <person name="Mu X."/>
            <person name="Myers E."/>
            <person name="Negre B."/>
            <person name="Newfeld S."/>
            <person name="Nielsen R."/>
            <person name="Noor M.A."/>
            <person name="O'Grady P."/>
            <person name="Pachter L."/>
            <person name="Papaceit M."/>
            <person name="Parisi M.J."/>
            <person name="Parisi M."/>
            <person name="Parts L."/>
            <person name="Pedersen J.S."/>
            <person name="Pesole G."/>
            <person name="Phillippy A.M."/>
            <person name="Ponting C.P."/>
            <person name="Pop M."/>
            <person name="Porcelli D."/>
            <person name="Powell J.R."/>
            <person name="Prohaska S."/>
            <person name="Pruitt K."/>
            <person name="Puig M."/>
            <person name="Quesneville H."/>
            <person name="Ram K.R."/>
            <person name="Rand D."/>
            <person name="Rasmussen M.D."/>
            <person name="Reed L.K."/>
            <person name="Reenan R."/>
            <person name="Reily A."/>
            <person name="Remington K.A."/>
            <person name="Rieger T.T."/>
            <person name="Ritchie M.G."/>
            <person name="Robin C."/>
            <person name="Rogers Y.H."/>
            <person name="Rohde C."/>
            <person name="Rozas J."/>
            <person name="Rubenfield M.J."/>
            <person name="Ruiz A."/>
            <person name="Russo S."/>
            <person name="Salzberg S.L."/>
            <person name="Sanchez-Gracia A."/>
            <person name="Saranga D.J."/>
            <person name="Sato H."/>
            <person name="Schaeffer S.W."/>
            <person name="Schatz M.C."/>
            <person name="Schlenke T."/>
            <person name="Schwartz R."/>
            <person name="Segarra C."/>
            <person name="Singh R.S."/>
            <person name="Sirot L."/>
            <person name="Sirota M."/>
            <person name="Sisneros N.B."/>
            <person name="Smith C.D."/>
            <person name="Smith T.F."/>
            <person name="Spieth J."/>
            <person name="Stage D.E."/>
            <person name="Stark A."/>
            <person name="Stephan W."/>
            <person name="Strausberg R.L."/>
            <person name="Strempel S."/>
            <person name="Sturgill D."/>
            <person name="Sutton G."/>
            <person name="Sutton G.G."/>
            <person name="Tao W."/>
            <person name="Teichmann S."/>
            <person name="Tobari Y.N."/>
            <person name="Tomimura Y."/>
            <person name="Tsolas J.M."/>
            <person name="Valente V.L."/>
            <person name="Venter E."/>
            <person name="Venter J.C."/>
            <person name="Vicario S."/>
            <person name="Vieira F.G."/>
            <person name="Vilella A.J."/>
            <person name="Villasante A."/>
            <person name="Walenz B."/>
            <person name="Wang J."/>
            <person name="Wasserman M."/>
            <person name="Watts T."/>
            <person name="Wilson D."/>
            <person name="Wilson R.K."/>
            <person name="Wing R.A."/>
            <person name="Wolfner M.F."/>
            <person name="Wong A."/>
            <person name="Wong G.K."/>
            <person name="Wu C.I."/>
            <person name="Wu G."/>
            <person name="Yamamoto D."/>
            <person name="Yang H.P."/>
            <person name="Yang S.P."/>
            <person name="Yorke J.A."/>
            <person name="Yoshida K."/>
            <person name="Zdobnov E."/>
            <person name="Zhang P."/>
            <person name="Zhang Y."/>
            <person name="Zimin A.V."/>
            <person name="Baldwin J."/>
            <person name="Abdouelleil A."/>
            <person name="Abdulkadir J."/>
            <person name="Abebe A."/>
            <person name="Abera B."/>
            <person name="Abreu J."/>
            <person name="Acer S.C."/>
            <person name="Aftuck L."/>
            <person name="Alexander A."/>
            <person name="An P."/>
            <person name="Anderson E."/>
            <person name="Anderson S."/>
            <person name="Arachi H."/>
            <person name="Azer M."/>
            <person name="Bachantsang P."/>
            <person name="Barry A."/>
            <person name="Bayul T."/>
            <person name="Berlin A."/>
            <person name="Bessette D."/>
            <person name="Bloom T."/>
            <person name="Blye J."/>
            <person name="Boguslavskiy L."/>
            <person name="Bonnet C."/>
            <person name="Boukhgalter B."/>
            <person name="Bourzgui I."/>
            <person name="Brown A."/>
            <person name="Cahill P."/>
            <person name="Channer S."/>
            <person name="Cheshatsang Y."/>
            <person name="Chuda L."/>
            <person name="Citroen M."/>
            <person name="Collymore A."/>
            <person name="Cooke P."/>
            <person name="Costello M."/>
            <person name="D'Aco K."/>
            <person name="Daza R."/>
            <person name="De Haan G."/>
            <person name="DeGray S."/>
            <person name="DeMaso C."/>
            <person name="Dhargay N."/>
            <person name="Dooley K."/>
            <person name="Dooley E."/>
            <person name="Doricent M."/>
            <person name="Dorje P."/>
            <person name="Dorjee K."/>
            <person name="Dupes A."/>
            <person name="Elong R."/>
            <person name="Falk J."/>
            <person name="Farina A."/>
            <person name="Faro S."/>
            <person name="Ferguson D."/>
            <person name="Fisher S."/>
            <person name="Foley C.D."/>
            <person name="Franke A."/>
            <person name="Friedrich D."/>
            <person name="Gadbois L."/>
            <person name="Gearin G."/>
            <person name="Gearin C.R."/>
            <person name="Giannoukos G."/>
            <person name="Goode T."/>
            <person name="Graham J."/>
            <person name="Grandbois E."/>
            <person name="Grewal S."/>
            <person name="Gyaltsen K."/>
            <person name="Hafez N."/>
            <person name="Hagos B."/>
            <person name="Hall J."/>
            <person name="Henson C."/>
            <person name="Hollinger A."/>
            <person name="Honan T."/>
            <person name="Huard M.D."/>
            <person name="Hughes L."/>
            <person name="Hurhula B."/>
            <person name="Husby M.E."/>
            <person name="Kamat A."/>
            <person name="Kanga B."/>
            <person name="Kashin S."/>
            <person name="Khazanovich D."/>
            <person name="Kisner P."/>
            <person name="Lance K."/>
            <person name="Lara M."/>
            <person name="Lee W."/>
            <person name="Lennon N."/>
            <person name="Letendre F."/>
            <person name="LeVine R."/>
            <person name="Lipovsky A."/>
            <person name="Liu X."/>
            <person name="Liu J."/>
            <person name="Liu S."/>
            <person name="Lokyitsang T."/>
            <person name="Lokyitsang Y."/>
            <person name="Lubonja R."/>
            <person name="Lui A."/>
            <person name="MacDonald P."/>
            <person name="Magnisalis V."/>
            <person name="Maru K."/>
            <person name="Matthews C."/>
            <person name="McCusker W."/>
            <person name="McDonough S."/>
            <person name="Mehta T."/>
            <person name="Meldrim J."/>
            <person name="Meneus L."/>
            <person name="Mihai O."/>
            <person name="Mihalev A."/>
            <person name="Mihova T."/>
            <person name="Mittelman R."/>
            <person name="Mlenga V."/>
            <person name="Montmayeur A."/>
            <person name="Mulrain L."/>
            <person name="Navidi A."/>
            <person name="Naylor J."/>
            <person name="Negash T."/>
            <person name="Nguyen T."/>
            <person name="Nguyen N."/>
            <person name="Nicol R."/>
            <person name="Norbu C."/>
            <person name="Norbu N."/>
            <person name="Novod N."/>
            <person name="O'Neill B."/>
            <person name="Osman S."/>
            <person name="Markiewicz E."/>
            <person name="Oyono O.L."/>
            <person name="Patti C."/>
            <person name="Phunkhang P."/>
            <person name="Pierre F."/>
            <person name="Priest M."/>
            <person name="Raghuraman S."/>
            <person name="Rege F."/>
            <person name="Reyes R."/>
            <person name="Rise C."/>
            <person name="Rogov P."/>
            <person name="Ross K."/>
            <person name="Ryan E."/>
            <person name="Settipalli S."/>
            <person name="Shea T."/>
            <person name="Sherpa N."/>
            <person name="Shi L."/>
            <person name="Shih D."/>
            <person name="Sparrow T."/>
            <person name="Spaulding J."/>
            <person name="Stalker J."/>
            <person name="Stange-Thomann N."/>
            <person name="Stavropoulos S."/>
            <person name="Stone C."/>
            <person name="Strader C."/>
            <person name="Tesfaye S."/>
            <person name="Thomson T."/>
            <person name="Thoulutsang Y."/>
            <person name="Thoulutsang D."/>
            <person name="Topham K."/>
            <person name="Topping I."/>
            <person name="Tsamla T."/>
            <person name="Vassiliev H."/>
            <person name="Vo A."/>
            <person name="Wangchuk T."/>
            <person name="Wangdi T."/>
            <person name="Weiand M."/>
            <person name="Wilkinson J."/>
            <person name="Wilson A."/>
            <person name="Yadav S."/>
            <person name="Young G."/>
            <person name="Yu Q."/>
            <person name="Zembek L."/>
            <person name="Zhong D."/>
            <person name="Zimmer A."/>
            <person name="Zwirko Z."/>
            <person name="Jaffe D.B."/>
            <person name="Alvarez P."/>
            <person name="Brockman W."/>
            <person name="Butler J."/>
            <person name="Chin C."/>
            <person name="Gnerre S."/>
            <person name="Grabherr M."/>
            <person name="Kleber M."/>
            <person name="Mauceli E."/>
            <person name="MacCallum I."/>
        </authorList>
    </citation>
    <scope>NUCLEOTIDE SEQUENCE [LARGE SCALE GENOMIC DNA]</scope>
    <source>
        <strain evidence="3">Tucson 15010-1051.87</strain>
    </source>
</reference>
<evidence type="ECO:0000256" key="1">
    <source>
        <dbReference type="SAM" id="SignalP"/>
    </source>
</evidence>
<evidence type="ECO:0000313" key="2">
    <source>
        <dbReference type="EMBL" id="EDW59399.1"/>
    </source>
</evidence>
<name>B4M438_DROVI</name>
<dbReference type="Proteomes" id="UP000008792">
    <property type="component" value="Unassembled WGS sequence"/>
</dbReference>
<proteinExistence type="predicted"/>
<keyword evidence="3" id="KW-1185">Reference proteome</keyword>
<keyword evidence="1" id="KW-0732">Signal</keyword>
<dbReference type="FunCoup" id="B4M438">
    <property type="interactions" value="5"/>
</dbReference>
<feature type="chain" id="PRO_5002817204" description="Lipocalin/cytosolic fatty-acid binding domain-containing protein" evidence="1">
    <location>
        <begin position="18"/>
        <end position="218"/>
    </location>
</feature>
<dbReference type="OMA" id="MICMAIV"/>
<sequence>MWKFVILLVATLALVSAQDAPAATVPQNCSAIVESLDWNNTALFGTWQEVARNPIGDAKACLEFTVGLLHDNVTLSINASHSSSSTSLFQNVDEKANVTLVANAKTGYNVTFFQGSTPQAPVYIKLLQIVNSTYITGCGYTNATDNSTSYGFILGAPNKYTAEGIKLVNDGAFPLYNNFLNNTYANITQQGCSRNSAAQSLPLISGVLALALLLIKAH</sequence>
<protein>
    <recommendedName>
        <fullName evidence="4">Lipocalin/cytosolic fatty-acid binding domain-containing protein</fullName>
    </recommendedName>
</protein>
<evidence type="ECO:0000313" key="3">
    <source>
        <dbReference type="Proteomes" id="UP000008792"/>
    </source>
</evidence>
<accession>B4M438</accession>
<dbReference type="OrthoDB" id="7863529at2759"/>
<dbReference type="HOGENOM" id="CLU_1316633_0_0_1"/>
<dbReference type="PhylomeDB" id="B4M438"/>
<organism evidence="2 3">
    <name type="scientific">Drosophila virilis</name>
    <name type="common">Fruit fly</name>
    <dbReference type="NCBI Taxonomy" id="7244"/>
    <lineage>
        <taxon>Eukaryota</taxon>
        <taxon>Metazoa</taxon>
        <taxon>Ecdysozoa</taxon>
        <taxon>Arthropoda</taxon>
        <taxon>Hexapoda</taxon>
        <taxon>Insecta</taxon>
        <taxon>Pterygota</taxon>
        <taxon>Neoptera</taxon>
        <taxon>Endopterygota</taxon>
        <taxon>Diptera</taxon>
        <taxon>Brachycera</taxon>
        <taxon>Muscomorpha</taxon>
        <taxon>Ephydroidea</taxon>
        <taxon>Drosophilidae</taxon>
        <taxon>Drosophila</taxon>
    </lineage>
</organism>
<gene>
    <name evidence="2" type="primary">Dvir\GJ10865</name>
    <name evidence="2" type="ORF">Dvir_GJ10865</name>
</gene>
<dbReference type="InParanoid" id="B4M438"/>
<dbReference type="eggNOG" id="ENOG502T8YC">
    <property type="taxonomic scope" value="Eukaryota"/>
</dbReference>